<evidence type="ECO:0000256" key="1">
    <source>
        <dbReference type="SAM" id="MobiDB-lite"/>
    </source>
</evidence>
<feature type="region of interest" description="Disordered" evidence="1">
    <location>
        <begin position="200"/>
        <end position="243"/>
    </location>
</feature>
<feature type="compositionally biased region" description="Gly residues" evidence="1">
    <location>
        <begin position="35"/>
        <end position="73"/>
    </location>
</feature>
<gene>
    <name evidence="2" type="ORF">Q8A49_07375</name>
</gene>
<accession>A0ABU7KLZ4</accession>
<protein>
    <submittedName>
        <fullName evidence="2">Uncharacterized protein</fullName>
    </submittedName>
</protein>
<reference evidence="2 3" key="1">
    <citation type="submission" date="2023-07" db="EMBL/GenBank/DDBJ databases">
        <authorList>
            <person name="Girao M."/>
            <person name="Carvalho M.F."/>
        </authorList>
    </citation>
    <scope>NUCLEOTIDE SEQUENCE [LARGE SCALE GENOMIC DNA]</scope>
    <source>
        <strain evidence="2 3">66/93</strain>
    </source>
</reference>
<feature type="compositionally biased region" description="Low complexity" evidence="1">
    <location>
        <begin position="74"/>
        <end position="84"/>
    </location>
</feature>
<dbReference type="RefSeq" id="WP_330157538.1">
    <property type="nucleotide sequence ID" value="NZ_BAAAJA010000059.1"/>
</dbReference>
<dbReference type="Proteomes" id="UP001348641">
    <property type="component" value="Unassembled WGS sequence"/>
</dbReference>
<proteinExistence type="predicted"/>
<evidence type="ECO:0000313" key="3">
    <source>
        <dbReference type="Proteomes" id="UP001348641"/>
    </source>
</evidence>
<name>A0ABU7KLZ4_9ACTN</name>
<evidence type="ECO:0000313" key="2">
    <source>
        <dbReference type="EMBL" id="MEE2050313.1"/>
    </source>
</evidence>
<feature type="region of interest" description="Disordered" evidence="1">
    <location>
        <begin position="1"/>
        <end position="146"/>
    </location>
</feature>
<feature type="compositionally biased region" description="Low complexity" evidence="1">
    <location>
        <begin position="111"/>
        <end position="136"/>
    </location>
</feature>
<comment type="caution">
    <text evidence="2">The sequence shown here is derived from an EMBL/GenBank/DDBJ whole genome shotgun (WGS) entry which is preliminary data.</text>
</comment>
<feature type="compositionally biased region" description="Basic and acidic residues" evidence="1">
    <location>
        <begin position="98"/>
        <end position="109"/>
    </location>
</feature>
<dbReference type="EMBL" id="JAUUCC010000013">
    <property type="protein sequence ID" value="MEE2050313.1"/>
    <property type="molecule type" value="Genomic_DNA"/>
</dbReference>
<organism evidence="2 3">
    <name type="scientific">Nocardiopsis tropica</name>
    <dbReference type="NCBI Taxonomy" id="109330"/>
    <lineage>
        <taxon>Bacteria</taxon>
        <taxon>Bacillati</taxon>
        <taxon>Actinomycetota</taxon>
        <taxon>Actinomycetes</taxon>
        <taxon>Streptosporangiales</taxon>
        <taxon>Nocardiopsidaceae</taxon>
        <taxon>Nocardiopsis</taxon>
    </lineage>
</organism>
<sequence>MTSTTPTPLPTHPTTGLRALGMTRRGPIWPVLGGDETGSGGDGQGGTAGPGQTGAGGDGQGDQTGGQQTGQQGGQAPQLGPDGQPWDPARAQALIDNLRAENTRLKGKQDGQGQAPGQQQNQGQQAQQQAGQAPADDTAEQLRTANTKIAVLEHAAKHGANPTALTDSMSFMAKVAKLDPGAADYSTKLGDAIKKALADHPHYATGQAPGTSPRGGSDGTGRPGATQQPKGLGGALRAHYAKK</sequence>